<dbReference type="EMBL" id="SNSC02000020">
    <property type="protein sequence ID" value="TID15477.1"/>
    <property type="molecule type" value="Genomic_DNA"/>
</dbReference>
<proteinExistence type="predicted"/>
<name>A0A4Z1NQY1_9PEZI</name>
<reference evidence="1 2" key="1">
    <citation type="submission" date="2019-04" db="EMBL/GenBank/DDBJ databases">
        <title>High contiguity whole genome sequence and gene annotation resource for two Venturia nashicola isolates.</title>
        <authorList>
            <person name="Prokchorchik M."/>
            <person name="Won K."/>
            <person name="Lee Y."/>
            <person name="Choi E.D."/>
            <person name="Segonzac C."/>
            <person name="Sohn K.H."/>
        </authorList>
    </citation>
    <scope>NUCLEOTIDE SEQUENCE [LARGE SCALE GENOMIC DNA]</scope>
    <source>
        <strain evidence="1 2">PRI2</strain>
    </source>
</reference>
<sequence>MRGVFETATKAFSLVKITLQTNPTELLSKNPGVATNVDASTAPMATFLKHESEQDENVSPLIIDTQGSRHCWTVRNFVVHKEGIEIMFMNDSAQLGNRHDDFSSHFARFGVLSHASLA</sequence>
<accession>A0A4Z1NQY1</accession>
<keyword evidence="2" id="KW-1185">Reference proteome</keyword>
<dbReference type="Proteomes" id="UP000298493">
    <property type="component" value="Unassembled WGS sequence"/>
</dbReference>
<evidence type="ECO:0000313" key="2">
    <source>
        <dbReference type="Proteomes" id="UP000298493"/>
    </source>
</evidence>
<organism evidence="1 2">
    <name type="scientific">Venturia nashicola</name>
    <dbReference type="NCBI Taxonomy" id="86259"/>
    <lineage>
        <taxon>Eukaryota</taxon>
        <taxon>Fungi</taxon>
        <taxon>Dikarya</taxon>
        <taxon>Ascomycota</taxon>
        <taxon>Pezizomycotina</taxon>
        <taxon>Dothideomycetes</taxon>
        <taxon>Pleosporomycetidae</taxon>
        <taxon>Venturiales</taxon>
        <taxon>Venturiaceae</taxon>
        <taxon>Venturia</taxon>
    </lineage>
</organism>
<gene>
    <name evidence="1" type="ORF">E6O75_ATG07805</name>
</gene>
<evidence type="ECO:0000313" key="1">
    <source>
        <dbReference type="EMBL" id="TID15477.1"/>
    </source>
</evidence>
<comment type="caution">
    <text evidence="1">The sequence shown here is derived from an EMBL/GenBank/DDBJ whole genome shotgun (WGS) entry which is preliminary data.</text>
</comment>
<dbReference type="AlphaFoldDB" id="A0A4Z1NQY1"/>
<protein>
    <submittedName>
        <fullName evidence="1">Uncharacterized protein</fullName>
    </submittedName>
</protein>